<dbReference type="EMBL" id="JAVDYC010000001">
    <property type="protein sequence ID" value="MDR7323360.1"/>
    <property type="molecule type" value="Genomic_DNA"/>
</dbReference>
<name>A0AAE3ZRC1_9ACTN</name>
<dbReference type="Proteomes" id="UP001183629">
    <property type="component" value="Unassembled WGS sequence"/>
</dbReference>
<dbReference type="RefSeq" id="WP_310415122.1">
    <property type="nucleotide sequence ID" value="NZ_JAVDYC010000001.1"/>
</dbReference>
<protein>
    <submittedName>
        <fullName evidence="1">Uncharacterized protein</fullName>
    </submittedName>
</protein>
<keyword evidence="2" id="KW-1185">Reference proteome</keyword>
<evidence type="ECO:0000313" key="1">
    <source>
        <dbReference type="EMBL" id="MDR7323360.1"/>
    </source>
</evidence>
<organism evidence="1 2">
    <name type="scientific">Catenuloplanes niger</name>
    <dbReference type="NCBI Taxonomy" id="587534"/>
    <lineage>
        <taxon>Bacteria</taxon>
        <taxon>Bacillati</taxon>
        <taxon>Actinomycetota</taxon>
        <taxon>Actinomycetes</taxon>
        <taxon>Micromonosporales</taxon>
        <taxon>Micromonosporaceae</taxon>
        <taxon>Catenuloplanes</taxon>
    </lineage>
</organism>
<evidence type="ECO:0000313" key="2">
    <source>
        <dbReference type="Proteomes" id="UP001183629"/>
    </source>
</evidence>
<reference evidence="1 2" key="1">
    <citation type="submission" date="2023-07" db="EMBL/GenBank/DDBJ databases">
        <title>Sequencing the genomes of 1000 actinobacteria strains.</title>
        <authorList>
            <person name="Klenk H.-P."/>
        </authorList>
    </citation>
    <scope>NUCLEOTIDE SEQUENCE [LARGE SCALE GENOMIC DNA]</scope>
    <source>
        <strain evidence="1 2">DSM 44711</strain>
    </source>
</reference>
<comment type="caution">
    <text evidence="1">The sequence shown here is derived from an EMBL/GenBank/DDBJ whole genome shotgun (WGS) entry which is preliminary data.</text>
</comment>
<accession>A0AAE3ZRC1</accession>
<gene>
    <name evidence="1" type="ORF">J2S44_003610</name>
</gene>
<sequence length="70" mass="7441">MSVGQPSVSPLGGAGGGQITARLHLGTDGIVRIRLSVLAAPGVHATAWLLMDEWERLAKRVAERQQERPA</sequence>
<dbReference type="AlphaFoldDB" id="A0AAE3ZRC1"/>
<proteinExistence type="predicted"/>